<keyword evidence="3" id="KW-1185">Reference proteome</keyword>
<organism evidence="2 3">
    <name type="scientific">Ectothiorhodosinus mongolicus</name>
    <dbReference type="NCBI Taxonomy" id="233100"/>
    <lineage>
        <taxon>Bacteria</taxon>
        <taxon>Pseudomonadati</taxon>
        <taxon>Pseudomonadota</taxon>
        <taxon>Gammaproteobacteria</taxon>
        <taxon>Chromatiales</taxon>
        <taxon>Ectothiorhodospiraceae</taxon>
        <taxon>Ectothiorhodosinus</taxon>
    </lineage>
</organism>
<dbReference type="STRING" id="233100.SAMN05216526_0595"/>
<keyword evidence="1" id="KW-0732">Signal</keyword>
<accession>A0A1R3VP84</accession>
<evidence type="ECO:0000313" key="2">
    <source>
        <dbReference type="EMBL" id="SIT66432.1"/>
    </source>
</evidence>
<gene>
    <name evidence="2" type="ORF">SAMN05216526_0595</name>
</gene>
<dbReference type="RefSeq" id="WP_076754774.1">
    <property type="nucleotide sequence ID" value="NZ_CP023018.1"/>
</dbReference>
<protein>
    <submittedName>
        <fullName evidence="2">Uncharacterized protein</fullName>
    </submittedName>
</protein>
<dbReference type="AlphaFoldDB" id="A0A1R3VP84"/>
<evidence type="ECO:0000256" key="1">
    <source>
        <dbReference type="SAM" id="SignalP"/>
    </source>
</evidence>
<evidence type="ECO:0000313" key="3">
    <source>
        <dbReference type="Proteomes" id="UP000223759"/>
    </source>
</evidence>
<proteinExistence type="predicted"/>
<name>A0A1R3VP84_9GAMM</name>
<sequence>MPCYSEQMRRYRSTAGVLLMLLALAAPSHAEDQWVLALDQLQAKTQLQDWLNSAPLRTMMSRFEQGQGAAVVVHHPPGEEAQQVFMSLQQALAALGLRSDRLEAELDSSLDGQLILRLRGPSQ</sequence>
<reference evidence="2 3" key="1">
    <citation type="submission" date="2017-01" db="EMBL/GenBank/DDBJ databases">
        <authorList>
            <person name="Mah S.A."/>
            <person name="Swanson W.J."/>
            <person name="Moy G.W."/>
            <person name="Vacquier V.D."/>
        </authorList>
    </citation>
    <scope>NUCLEOTIDE SEQUENCE [LARGE SCALE GENOMIC DNA]</scope>
    <source>
        <strain evidence="2 3">M9</strain>
    </source>
</reference>
<feature type="chain" id="PRO_5012797234" evidence="1">
    <location>
        <begin position="31"/>
        <end position="123"/>
    </location>
</feature>
<dbReference type="EMBL" id="FTPK01000001">
    <property type="protein sequence ID" value="SIT66432.1"/>
    <property type="molecule type" value="Genomic_DNA"/>
</dbReference>
<feature type="signal peptide" evidence="1">
    <location>
        <begin position="1"/>
        <end position="30"/>
    </location>
</feature>
<dbReference type="Proteomes" id="UP000223759">
    <property type="component" value="Unassembled WGS sequence"/>
</dbReference>